<dbReference type="EMBL" id="BMGY01000031">
    <property type="protein sequence ID" value="GGH88356.1"/>
    <property type="molecule type" value="Genomic_DNA"/>
</dbReference>
<organism evidence="2 3">
    <name type="scientific">Hymenobacter frigidus</name>
    <dbReference type="NCBI Taxonomy" id="1524095"/>
    <lineage>
        <taxon>Bacteria</taxon>
        <taxon>Pseudomonadati</taxon>
        <taxon>Bacteroidota</taxon>
        <taxon>Cytophagia</taxon>
        <taxon>Cytophagales</taxon>
        <taxon>Hymenobacteraceae</taxon>
        <taxon>Hymenobacter</taxon>
    </lineage>
</organism>
<protein>
    <submittedName>
        <fullName evidence="2">Uncharacterized protein</fullName>
    </submittedName>
</protein>
<keyword evidence="3" id="KW-1185">Reference proteome</keyword>
<dbReference type="RefSeq" id="WP_188562854.1">
    <property type="nucleotide sequence ID" value="NZ_BMGY01000031.1"/>
</dbReference>
<name>A0ABQ2A8X0_9BACT</name>
<sequence>MATTPLPPATNRLVGLLLMVSGGLLGFGLLLKLVVGTYSWYTNGIQAPSFLLLSVNLLGLLASGLLMRWGLRMRRGTIVFRDPNANEIL</sequence>
<gene>
    <name evidence="2" type="ORF">GCM10011495_29430</name>
</gene>
<evidence type="ECO:0000313" key="3">
    <source>
        <dbReference type="Proteomes" id="UP000637774"/>
    </source>
</evidence>
<dbReference type="Proteomes" id="UP000637774">
    <property type="component" value="Unassembled WGS sequence"/>
</dbReference>
<feature type="transmembrane region" description="Helical" evidence="1">
    <location>
        <begin position="12"/>
        <end position="31"/>
    </location>
</feature>
<reference evidence="3" key="1">
    <citation type="journal article" date="2019" name="Int. J. Syst. Evol. Microbiol.">
        <title>The Global Catalogue of Microorganisms (GCM) 10K type strain sequencing project: providing services to taxonomists for standard genome sequencing and annotation.</title>
        <authorList>
            <consortium name="The Broad Institute Genomics Platform"/>
            <consortium name="The Broad Institute Genome Sequencing Center for Infectious Disease"/>
            <person name="Wu L."/>
            <person name="Ma J."/>
        </authorList>
    </citation>
    <scope>NUCLEOTIDE SEQUENCE [LARGE SCALE GENOMIC DNA]</scope>
    <source>
        <strain evidence="3">CGMCC 1.14966</strain>
    </source>
</reference>
<proteinExistence type="predicted"/>
<keyword evidence="1" id="KW-0812">Transmembrane</keyword>
<evidence type="ECO:0000256" key="1">
    <source>
        <dbReference type="SAM" id="Phobius"/>
    </source>
</evidence>
<accession>A0ABQ2A8X0</accession>
<keyword evidence="1" id="KW-1133">Transmembrane helix</keyword>
<feature type="transmembrane region" description="Helical" evidence="1">
    <location>
        <begin position="51"/>
        <end position="71"/>
    </location>
</feature>
<comment type="caution">
    <text evidence="2">The sequence shown here is derived from an EMBL/GenBank/DDBJ whole genome shotgun (WGS) entry which is preliminary data.</text>
</comment>
<evidence type="ECO:0000313" key="2">
    <source>
        <dbReference type="EMBL" id="GGH88356.1"/>
    </source>
</evidence>
<keyword evidence="1" id="KW-0472">Membrane</keyword>